<evidence type="ECO:0008006" key="4">
    <source>
        <dbReference type="Google" id="ProtNLM"/>
    </source>
</evidence>
<organism evidence="2 3">
    <name type="scientific">Roseovarius albus</name>
    <dbReference type="NCBI Taxonomy" id="1247867"/>
    <lineage>
        <taxon>Bacteria</taxon>
        <taxon>Pseudomonadati</taxon>
        <taxon>Pseudomonadota</taxon>
        <taxon>Alphaproteobacteria</taxon>
        <taxon>Rhodobacterales</taxon>
        <taxon>Roseobacteraceae</taxon>
        <taxon>Roseovarius</taxon>
    </lineage>
</organism>
<dbReference type="EMBL" id="FWFX01000006">
    <property type="protein sequence ID" value="SLN44613.1"/>
    <property type="molecule type" value="Genomic_DNA"/>
</dbReference>
<name>A0A1X6Z9V2_9RHOB</name>
<reference evidence="2 3" key="1">
    <citation type="submission" date="2017-03" db="EMBL/GenBank/DDBJ databases">
        <authorList>
            <person name="Afonso C.L."/>
            <person name="Miller P.J."/>
            <person name="Scott M.A."/>
            <person name="Spackman E."/>
            <person name="Goraichik I."/>
            <person name="Dimitrov K.M."/>
            <person name="Suarez D.L."/>
            <person name="Swayne D.E."/>
        </authorList>
    </citation>
    <scope>NUCLEOTIDE SEQUENCE [LARGE SCALE GENOMIC DNA]</scope>
    <source>
        <strain evidence="2 3">CECT 7450</strain>
    </source>
</reference>
<gene>
    <name evidence="2" type="ORF">ROA7450_02159</name>
</gene>
<protein>
    <recommendedName>
        <fullName evidence="4">Outer membrane protein beta-barrel domain-containing protein</fullName>
    </recommendedName>
</protein>
<dbReference type="SUPFAM" id="SSF56935">
    <property type="entry name" value="Porins"/>
    <property type="match status" value="1"/>
</dbReference>
<sequence length="299" mass="31961">MNKHMALSASAMVAALVTTTPAQAQMPTGWLNQVDGLAIYQGSADLDNGGDFTATRTFLRGTALFKFDNGNSAGLSVNFGQFDYEFSQASTQPWNDIRDIRISTPVRLQLGERASLFAAPQVRWDYQRGADASDGVTAGLFAGASWEISDSLTLGPAFGAFSQLEESELQFFPALLVDWDISDRWNLNTGSGLGATGGPGLTLKYAYNDKLDLSLSARAESVRFRLDDVGVAPDGVGEDDSIPVVVAISYAPNPGMSFNVFAGAEFNGELSLDDANGNQISSQSYDTAPIFGGSFRIRF</sequence>
<feature type="chain" id="PRO_5010875945" description="Outer membrane protein beta-barrel domain-containing protein" evidence="1">
    <location>
        <begin position="25"/>
        <end position="299"/>
    </location>
</feature>
<proteinExistence type="predicted"/>
<dbReference type="AlphaFoldDB" id="A0A1X6Z9V2"/>
<evidence type="ECO:0000313" key="2">
    <source>
        <dbReference type="EMBL" id="SLN44613.1"/>
    </source>
</evidence>
<evidence type="ECO:0000256" key="1">
    <source>
        <dbReference type="SAM" id="SignalP"/>
    </source>
</evidence>
<dbReference type="Proteomes" id="UP000193061">
    <property type="component" value="Unassembled WGS sequence"/>
</dbReference>
<accession>A0A1X6Z9V2</accession>
<keyword evidence="3" id="KW-1185">Reference proteome</keyword>
<dbReference type="RefSeq" id="WP_234999496.1">
    <property type="nucleotide sequence ID" value="NZ_FWFX01000006.1"/>
</dbReference>
<feature type="signal peptide" evidence="1">
    <location>
        <begin position="1"/>
        <end position="24"/>
    </location>
</feature>
<keyword evidence="1" id="KW-0732">Signal</keyword>
<evidence type="ECO:0000313" key="3">
    <source>
        <dbReference type="Proteomes" id="UP000193061"/>
    </source>
</evidence>